<dbReference type="AlphaFoldDB" id="A0A0P9AK99"/>
<name>A0A0P9AK99_9CLOT</name>
<dbReference type="EC" id="3.1.4.52" evidence="3"/>
<feature type="transmembrane region" description="Helical" evidence="1">
    <location>
        <begin position="114"/>
        <end position="131"/>
    </location>
</feature>
<sequence>MKDKKLAVFLIFIYVLAASCYYFAFTSHKFFYTGRQPSITEIILFILLSVLTESGMISLKHLGVSPGFAITSAAFLLFGPFWTMIIVSIGTALRVQKRDGVLVHILNTPVYKTLFNFSEMAISAFCGWLMYDTINTGLFSIQAMSVIKYAAFVIAFLVVNTAIISTLIFIISRNSFIEVYVSNIKFGILNIIAMAPLGAVLKYLYEQYNFVGAFVIMVLVMLMRYIYVLYIEAKSKYMQTVQVLMHAVEARDKYTEGHARRVADIVEMIAKEMKYSESRIEQLIIASYIHDVGKIGIDDSILNKPGKLTPDEYDIIKSHPEIGYKIVKDIKDIGDIPMLVRHHHERYDGKGYPSGKNGSELPIDVFIIQLADSIDAMESDRPYRKGMNLEEIIAEIVNNKGTQFHPDVVDIYFKILKKKNNIA</sequence>
<dbReference type="Gene3D" id="1.10.3210.10">
    <property type="entry name" value="Hypothetical protein af1432"/>
    <property type="match status" value="1"/>
</dbReference>
<dbReference type="OrthoDB" id="9804747at2"/>
<dbReference type="CDD" id="cd00077">
    <property type="entry name" value="HDc"/>
    <property type="match status" value="1"/>
</dbReference>
<gene>
    <name evidence="3" type="primary">rpfG_2</name>
    <name evidence="3" type="ORF">OXPF_10180</name>
</gene>
<feature type="transmembrane region" description="Helical" evidence="1">
    <location>
        <begin position="37"/>
        <end position="57"/>
    </location>
</feature>
<dbReference type="SUPFAM" id="SSF109604">
    <property type="entry name" value="HD-domain/PDEase-like"/>
    <property type="match status" value="1"/>
</dbReference>
<feature type="transmembrane region" description="Helical" evidence="1">
    <location>
        <begin position="151"/>
        <end position="172"/>
    </location>
</feature>
<protein>
    <submittedName>
        <fullName evidence="3">Cyclic di-GMP phosphodiesterase response regulator RpfG</fullName>
        <ecNumber evidence="3">3.1.4.52</ecNumber>
    </submittedName>
</protein>
<dbReference type="Pfam" id="PF13487">
    <property type="entry name" value="HD_5"/>
    <property type="match status" value="1"/>
</dbReference>
<reference evidence="3 4" key="1">
    <citation type="submission" date="2015-09" db="EMBL/GenBank/DDBJ databases">
        <title>Genome sequence of Oxobacter pfennigii DSM 3222.</title>
        <authorList>
            <person name="Poehlein A."/>
            <person name="Bengelsdorf F.R."/>
            <person name="Schiel-Bengelsdorf B."/>
            <person name="Duerre P."/>
            <person name="Daniel R."/>
        </authorList>
    </citation>
    <scope>NUCLEOTIDE SEQUENCE [LARGE SCALE GENOMIC DNA]</scope>
    <source>
        <strain evidence="3 4">DSM 3222</strain>
    </source>
</reference>
<organism evidence="3 4">
    <name type="scientific">Oxobacter pfennigii</name>
    <dbReference type="NCBI Taxonomy" id="36849"/>
    <lineage>
        <taxon>Bacteria</taxon>
        <taxon>Bacillati</taxon>
        <taxon>Bacillota</taxon>
        <taxon>Clostridia</taxon>
        <taxon>Eubacteriales</taxon>
        <taxon>Clostridiaceae</taxon>
        <taxon>Oxobacter</taxon>
    </lineage>
</organism>
<keyword evidence="4" id="KW-1185">Reference proteome</keyword>
<feature type="transmembrane region" description="Helical" evidence="1">
    <location>
        <begin position="210"/>
        <end position="230"/>
    </location>
</feature>
<keyword evidence="1" id="KW-0812">Transmembrane</keyword>
<dbReference type="InterPro" id="IPR003607">
    <property type="entry name" value="HD/PDEase_dom"/>
</dbReference>
<feature type="transmembrane region" description="Helical" evidence="1">
    <location>
        <begin position="69"/>
        <end position="93"/>
    </location>
</feature>
<keyword evidence="3" id="KW-0378">Hydrolase</keyword>
<dbReference type="RefSeq" id="WP_054874108.1">
    <property type="nucleotide sequence ID" value="NZ_LKET01000021.1"/>
</dbReference>
<proteinExistence type="predicted"/>
<feature type="transmembrane region" description="Helical" evidence="1">
    <location>
        <begin position="184"/>
        <end position="204"/>
    </location>
</feature>
<evidence type="ECO:0000313" key="3">
    <source>
        <dbReference type="EMBL" id="KPU45783.1"/>
    </source>
</evidence>
<evidence type="ECO:0000259" key="2">
    <source>
        <dbReference type="PROSITE" id="PS51832"/>
    </source>
</evidence>
<dbReference type="PROSITE" id="PS51257">
    <property type="entry name" value="PROKAR_LIPOPROTEIN"/>
    <property type="match status" value="1"/>
</dbReference>
<dbReference type="SMART" id="SM00471">
    <property type="entry name" value="HDc"/>
    <property type="match status" value="1"/>
</dbReference>
<accession>A0A0P9AK99</accession>
<dbReference type="STRING" id="36849.OXPF_10180"/>
<dbReference type="Proteomes" id="UP000050326">
    <property type="component" value="Unassembled WGS sequence"/>
</dbReference>
<dbReference type="GO" id="GO:0071111">
    <property type="term" value="F:cyclic-guanylate-specific phosphodiesterase activity"/>
    <property type="evidence" value="ECO:0007669"/>
    <property type="project" value="UniProtKB-EC"/>
</dbReference>
<feature type="transmembrane region" description="Helical" evidence="1">
    <location>
        <begin position="6"/>
        <end position="25"/>
    </location>
</feature>
<comment type="caution">
    <text evidence="3">The sequence shown here is derived from an EMBL/GenBank/DDBJ whole genome shotgun (WGS) entry which is preliminary data.</text>
</comment>
<dbReference type="PANTHER" id="PTHR43155">
    <property type="entry name" value="CYCLIC DI-GMP PHOSPHODIESTERASE PA4108-RELATED"/>
    <property type="match status" value="1"/>
</dbReference>
<dbReference type="EMBL" id="LKET01000021">
    <property type="protein sequence ID" value="KPU45783.1"/>
    <property type="molecule type" value="Genomic_DNA"/>
</dbReference>
<dbReference type="PROSITE" id="PS51832">
    <property type="entry name" value="HD_GYP"/>
    <property type="match status" value="1"/>
</dbReference>
<dbReference type="InterPro" id="IPR037522">
    <property type="entry name" value="HD_GYP_dom"/>
</dbReference>
<feature type="domain" description="HD-GYP" evidence="2">
    <location>
        <begin position="233"/>
        <end position="423"/>
    </location>
</feature>
<keyword evidence="1" id="KW-1133">Transmembrane helix</keyword>
<evidence type="ECO:0000313" key="4">
    <source>
        <dbReference type="Proteomes" id="UP000050326"/>
    </source>
</evidence>
<evidence type="ECO:0000256" key="1">
    <source>
        <dbReference type="SAM" id="Phobius"/>
    </source>
</evidence>
<keyword evidence="1" id="KW-0472">Membrane</keyword>